<evidence type="ECO:0000256" key="1">
    <source>
        <dbReference type="SAM" id="MobiDB-lite"/>
    </source>
</evidence>
<accession>A0AAE3DBD5</accession>
<keyword evidence="2" id="KW-1133">Transmembrane helix</keyword>
<dbReference type="AlphaFoldDB" id="A0AAE3DBD5"/>
<evidence type="ECO:0000313" key="3">
    <source>
        <dbReference type="EMBL" id="MCC2126577.1"/>
    </source>
</evidence>
<feature type="region of interest" description="Disordered" evidence="1">
    <location>
        <begin position="178"/>
        <end position="202"/>
    </location>
</feature>
<dbReference type="RefSeq" id="WP_308459541.1">
    <property type="nucleotide sequence ID" value="NZ_JAJEPS010000009.1"/>
</dbReference>
<sequence>MLYDAWWSYYGEFAVLGIWGIILVLARRMIFGKLSKNALLDGGEKSRMIRAMTLKFEKSYEVHVEISDIPVFVKKYLCQERRCGVRLLRWKRLPECWMELIVSIGVMEAVTFYFLRYPAAVCVDRLLASVGAAVIVRMAILWFETDSLWEQAEVFLNDYVANTLYPRQMHVYETFEEPDTAEKTDAARQKPVPENKSRTPVLKKEEEQLFQEVMTEFLGG</sequence>
<keyword evidence="2" id="KW-0472">Membrane</keyword>
<keyword evidence="4" id="KW-1185">Reference proteome</keyword>
<feature type="transmembrane region" description="Helical" evidence="2">
    <location>
        <begin position="6"/>
        <end position="26"/>
    </location>
</feature>
<name>A0AAE3DBD5_9FIRM</name>
<keyword evidence="2" id="KW-0812">Transmembrane</keyword>
<reference evidence="3 4" key="1">
    <citation type="submission" date="2021-10" db="EMBL/GenBank/DDBJ databases">
        <title>Anaerobic single-cell dispensing facilitates the cultivation of human gut bacteria.</title>
        <authorList>
            <person name="Afrizal A."/>
        </authorList>
    </citation>
    <scope>NUCLEOTIDE SEQUENCE [LARGE SCALE GENOMIC DNA]</scope>
    <source>
        <strain evidence="3 4">CLA-AA-H276</strain>
    </source>
</reference>
<evidence type="ECO:0000313" key="4">
    <source>
        <dbReference type="Proteomes" id="UP001198220"/>
    </source>
</evidence>
<organism evidence="3 4">
    <name type="scientific">Hominiventricola filiformis</name>
    <dbReference type="NCBI Taxonomy" id="2885352"/>
    <lineage>
        <taxon>Bacteria</taxon>
        <taxon>Bacillati</taxon>
        <taxon>Bacillota</taxon>
        <taxon>Clostridia</taxon>
        <taxon>Lachnospirales</taxon>
        <taxon>Lachnospiraceae</taxon>
        <taxon>Hominiventricola</taxon>
    </lineage>
</organism>
<dbReference type="EMBL" id="JAJEPS010000009">
    <property type="protein sequence ID" value="MCC2126577.1"/>
    <property type="molecule type" value="Genomic_DNA"/>
</dbReference>
<protein>
    <submittedName>
        <fullName evidence="3">Uncharacterized protein</fullName>
    </submittedName>
</protein>
<feature type="compositionally biased region" description="Basic and acidic residues" evidence="1">
    <location>
        <begin position="180"/>
        <end position="202"/>
    </location>
</feature>
<proteinExistence type="predicted"/>
<evidence type="ECO:0000256" key="2">
    <source>
        <dbReference type="SAM" id="Phobius"/>
    </source>
</evidence>
<gene>
    <name evidence="3" type="ORF">LKD36_10325</name>
</gene>
<comment type="caution">
    <text evidence="3">The sequence shown here is derived from an EMBL/GenBank/DDBJ whole genome shotgun (WGS) entry which is preliminary data.</text>
</comment>
<dbReference type="Proteomes" id="UP001198220">
    <property type="component" value="Unassembled WGS sequence"/>
</dbReference>